<feature type="domain" description="Chitin-binding type-2" evidence="2">
    <location>
        <begin position="53"/>
        <end position="119"/>
    </location>
</feature>
<dbReference type="PANTHER" id="PTHR22933:SF43">
    <property type="entry name" value="LP10131P"/>
    <property type="match status" value="1"/>
</dbReference>
<dbReference type="GO" id="GO:0005576">
    <property type="term" value="C:extracellular region"/>
    <property type="evidence" value="ECO:0007669"/>
    <property type="project" value="InterPro"/>
</dbReference>
<dbReference type="SUPFAM" id="SSF57625">
    <property type="entry name" value="Invertebrate chitin-binding proteins"/>
    <property type="match status" value="1"/>
</dbReference>
<evidence type="ECO:0000259" key="2">
    <source>
        <dbReference type="PROSITE" id="PS50940"/>
    </source>
</evidence>
<reference evidence="3" key="1">
    <citation type="submission" date="2021-01" db="UniProtKB">
        <authorList>
            <consortium name="EnsemblMetazoa"/>
        </authorList>
    </citation>
    <scope>IDENTIFICATION</scope>
</reference>
<organism evidence="3 4">
    <name type="scientific">Varroa destructor</name>
    <name type="common">Honeybee mite</name>
    <dbReference type="NCBI Taxonomy" id="109461"/>
    <lineage>
        <taxon>Eukaryota</taxon>
        <taxon>Metazoa</taxon>
        <taxon>Ecdysozoa</taxon>
        <taxon>Arthropoda</taxon>
        <taxon>Chelicerata</taxon>
        <taxon>Arachnida</taxon>
        <taxon>Acari</taxon>
        <taxon>Parasitiformes</taxon>
        <taxon>Mesostigmata</taxon>
        <taxon>Gamasina</taxon>
        <taxon>Dermanyssoidea</taxon>
        <taxon>Varroidae</taxon>
        <taxon>Varroa</taxon>
    </lineage>
</organism>
<dbReference type="InParanoid" id="A0A7M7M2Z1"/>
<feature type="chain" id="PRO_5029639174" description="Chitin-binding type-2 domain-containing protein" evidence="1">
    <location>
        <begin position="16"/>
        <end position="295"/>
    </location>
</feature>
<name>A0A7M7M2Z1_VARDE</name>
<dbReference type="InterPro" id="IPR052976">
    <property type="entry name" value="Scoloptoxin-like"/>
</dbReference>
<dbReference type="InterPro" id="IPR036508">
    <property type="entry name" value="Chitin-bd_dom_sf"/>
</dbReference>
<sequence>MFLFVVTFLPVLISAAHTGQSLGTTTTPSAESVLLNLAASADETIGQPKIDTKFSCANRQFGYYADIGNDCKIYHICNPSIVNETEHVVIQYSFFCPVNQVFDQQAHACALTSTTPCHLSEQYYNIRIFTGSAHIPVNTKPVATTHVPVETTVARETIPPVVGETVAPVTSETIAPAVHKTTDPVVHETSAKKSAPVYKVTVPIANTGVEPEATLTYRTSQPTQTSQPVQMIQYVQQPTLKIHRSQQPQPQEQASQQLYYTTDPGSQQALYIKHFPEPNYHMLPDATFHKVLRFG</sequence>
<keyword evidence="4" id="KW-1185">Reference proteome</keyword>
<proteinExistence type="predicted"/>
<dbReference type="InterPro" id="IPR002557">
    <property type="entry name" value="Chitin-bd_dom"/>
</dbReference>
<dbReference type="RefSeq" id="XP_022643593.1">
    <property type="nucleotide sequence ID" value="XM_022787858.1"/>
</dbReference>
<accession>A0A7M7M2Z1</accession>
<dbReference type="GO" id="GO:0008061">
    <property type="term" value="F:chitin binding"/>
    <property type="evidence" value="ECO:0007669"/>
    <property type="project" value="InterPro"/>
</dbReference>
<dbReference type="PANTHER" id="PTHR22933">
    <property type="entry name" value="FI18007P1-RELATED"/>
    <property type="match status" value="1"/>
</dbReference>
<evidence type="ECO:0000256" key="1">
    <source>
        <dbReference type="SAM" id="SignalP"/>
    </source>
</evidence>
<dbReference type="PROSITE" id="PS50940">
    <property type="entry name" value="CHIT_BIND_II"/>
    <property type="match status" value="1"/>
</dbReference>
<dbReference type="GeneID" id="111242914"/>
<dbReference type="Pfam" id="PF01607">
    <property type="entry name" value="CBM_14"/>
    <property type="match status" value="1"/>
</dbReference>
<dbReference type="KEGG" id="vde:111242914"/>
<keyword evidence="1" id="KW-0732">Signal</keyword>
<dbReference type="Proteomes" id="UP000594260">
    <property type="component" value="Unplaced"/>
</dbReference>
<feature type="signal peptide" evidence="1">
    <location>
        <begin position="1"/>
        <end position="15"/>
    </location>
</feature>
<dbReference type="EnsemblMetazoa" id="XM_022787858">
    <property type="protein sequence ID" value="XP_022643593"/>
    <property type="gene ID" value="LOC111242914"/>
</dbReference>
<protein>
    <recommendedName>
        <fullName evidence="2">Chitin-binding type-2 domain-containing protein</fullName>
    </recommendedName>
</protein>
<dbReference type="AlphaFoldDB" id="A0A7M7M2Z1"/>
<evidence type="ECO:0000313" key="4">
    <source>
        <dbReference type="Proteomes" id="UP000594260"/>
    </source>
</evidence>
<evidence type="ECO:0000313" key="3">
    <source>
        <dbReference type="EnsemblMetazoa" id="XP_022643593"/>
    </source>
</evidence>
<dbReference type="OrthoDB" id="6407151at2759"/>